<accession>A0A9P7SVK3</accession>
<gene>
    <name evidence="1" type="ORF">E4U43_006793</name>
</gene>
<comment type="caution">
    <text evidence="1">The sequence shown here is derived from an EMBL/GenBank/DDBJ whole genome shotgun (WGS) entry which is preliminary data.</text>
</comment>
<proteinExistence type="predicted"/>
<keyword evidence="2" id="KW-1185">Reference proteome</keyword>
<name>A0A9P7SVK3_9HYPO</name>
<organism evidence="1 2">
    <name type="scientific">Claviceps pusilla</name>
    <dbReference type="NCBI Taxonomy" id="123648"/>
    <lineage>
        <taxon>Eukaryota</taxon>
        <taxon>Fungi</taxon>
        <taxon>Dikarya</taxon>
        <taxon>Ascomycota</taxon>
        <taxon>Pezizomycotina</taxon>
        <taxon>Sordariomycetes</taxon>
        <taxon>Hypocreomycetidae</taxon>
        <taxon>Hypocreales</taxon>
        <taxon>Clavicipitaceae</taxon>
        <taxon>Claviceps</taxon>
    </lineage>
</organism>
<dbReference type="EMBL" id="SRPW01004836">
    <property type="protein sequence ID" value="KAG5980001.1"/>
    <property type="molecule type" value="Genomic_DNA"/>
</dbReference>
<evidence type="ECO:0000313" key="2">
    <source>
        <dbReference type="Proteomes" id="UP000748025"/>
    </source>
</evidence>
<dbReference type="Proteomes" id="UP000748025">
    <property type="component" value="Unassembled WGS sequence"/>
</dbReference>
<reference evidence="1" key="1">
    <citation type="journal article" date="2020" name="bioRxiv">
        <title>Whole genome comparisons of ergot fungi reveals the divergence and evolution of species within the genus Claviceps are the result of varying mechanisms driving genome evolution and host range expansion.</title>
        <authorList>
            <person name="Wyka S.A."/>
            <person name="Mondo S.J."/>
            <person name="Liu M."/>
            <person name="Dettman J."/>
            <person name="Nalam V."/>
            <person name="Broders K.D."/>
        </authorList>
    </citation>
    <scope>NUCLEOTIDE SEQUENCE</scope>
    <source>
        <strain evidence="1">CCC 602</strain>
    </source>
</reference>
<protein>
    <submittedName>
        <fullName evidence="1">Uncharacterized protein</fullName>
    </submittedName>
</protein>
<evidence type="ECO:0000313" key="1">
    <source>
        <dbReference type="EMBL" id="KAG5980001.1"/>
    </source>
</evidence>
<sequence length="180" mass="20001">MGEGQFKRHQKLSGLPSIYQVCQVRHAGSHTQIFMHVHLDSAPAPPRLYPKSIDPWCHKSCTCRWLAVAAKWFTAGKWSSLVGPTRYFLWLTTSSGLLGRFWGTSRDLSAQPASRDCPGISLYLDGSHGVGVFGQESGSHTNHQTASIKVVSRLQLQFSKGREAKKSATENFKKENIAMK</sequence>
<dbReference type="AlphaFoldDB" id="A0A9P7SVK3"/>